<dbReference type="Proteomes" id="UP000188268">
    <property type="component" value="Unassembled WGS sequence"/>
</dbReference>
<feature type="compositionally biased region" description="Basic and acidic residues" evidence="1">
    <location>
        <begin position="1"/>
        <end position="15"/>
    </location>
</feature>
<gene>
    <name evidence="2" type="ORF">CCACVL1_29360</name>
</gene>
<evidence type="ECO:0000313" key="2">
    <source>
        <dbReference type="EMBL" id="OMO52097.1"/>
    </source>
</evidence>
<dbReference type="Gramene" id="OMO52097">
    <property type="protein sequence ID" value="OMO52097"/>
    <property type="gene ID" value="CCACVL1_29360"/>
</dbReference>
<proteinExistence type="predicted"/>
<evidence type="ECO:0000256" key="1">
    <source>
        <dbReference type="SAM" id="MobiDB-lite"/>
    </source>
</evidence>
<dbReference type="EMBL" id="AWWV01015584">
    <property type="protein sequence ID" value="OMO52097.1"/>
    <property type="molecule type" value="Genomic_DNA"/>
</dbReference>
<accession>A0A1R3G202</accession>
<keyword evidence="3" id="KW-1185">Reference proteome</keyword>
<evidence type="ECO:0000313" key="3">
    <source>
        <dbReference type="Proteomes" id="UP000188268"/>
    </source>
</evidence>
<organism evidence="2 3">
    <name type="scientific">Corchorus capsularis</name>
    <name type="common">Jute</name>
    <dbReference type="NCBI Taxonomy" id="210143"/>
    <lineage>
        <taxon>Eukaryota</taxon>
        <taxon>Viridiplantae</taxon>
        <taxon>Streptophyta</taxon>
        <taxon>Embryophyta</taxon>
        <taxon>Tracheophyta</taxon>
        <taxon>Spermatophyta</taxon>
        <taxon>Magnoliopsida</taxon>
        <taxon>eudicotyledons</taxon>
        <taxon>Gunneridae</taxon>
        <taxon>Pentapetalae</taxon>
        <taxon>rosids</taxon>
        <taxon>malvids</taxon>
        <taxon>Malvales</taxon>
        <taxon>Malvaceae</taxon>
        <taxon>Grewioideae</taxon>
        <taxon>Apeibeae</taxon>
        <taxon>Corchorus</taxon>
    </lineage>
</organism>
<name>A0A1R3G202_COCAP</name>
<comment type="caution">
    <text evidence="2">The sequence shown here is derived from an EMBL/GenBank/DDBJ whole genome shotgun (WGS) entry which is preliminary data.</text>
</comment>
<protein>
    <submittedName>
        <fullName evidence="2">Uncharacterized protein</fullName>
    </submittedName>
</protein>
<sequence>MELKSDPTHQCEKFEVNNGRIS</sequence>
<dbReference type="AlphaFoldDB" id="A0A1R3G202"/>
<reference evidence="2 3" key="1">
    <citation type="submission" date="2013-09" db="EMBL/GenBank/DDBJ databases">
        <title>Corchorus capsularis genome sequencing.</title>
        <authorList>
            <person name="Alam M."/>
            <person name="Haque M.S."/>
            <person name="Islam M.S."/>
            <person name="Emdad E.M."/>
            <person name="Islam M.M."/>
            <person name="Ahmed B."/>
            <person name="Halim A."/>
            <person name="Hossen Q.M.M."/>
            <person name="Hossain M.Z."/>
            <person name="Ahmed R."/>
            <person name="Khan M.M."/>
            <person name="Islam R."/>
            <person name="Rashid M.M."/>
            <person name="Khan S.A."/>
            <person name="Rahman M.S."/>
            <person name="Alam M."/>
        </authorList>
    </citation>
    <scope>NUCLEOTIDE SEQUENCE [LARGE SCALE GENOMIC DNA]</scope>
    <source>
        <strain evidence="3">cv. CVL-1</strain>
        <tissue evidence="2">Whole seedling</tissue>
    </source>
</reference>
<feature type="region of interest" description="Disordered" evidence="1">
    <location>
        <begin position="1"/>
        <end position="22"/>
    </location>
</feature>
<feature type="non-terminal residue" evidence="2">
    <location>
        <position position="22"/>
    </location>
</feature>